<dbReference type="AlphaFoldDB" id="R4GBH0"/>
<dbReference type="Proteomes" id="UP000001646">
    <property type="component" value="Unplaced"/>
</dbReference>
<protein>
    <submittedName>
        <fullName evidence="1">Uncharacterized protein</fullName>
    </submittedName>
</protein>
<dbReference type="HOGENOM" id="CLU_154700_1_0_1"/>
<organism evidence="1 2">
    <name type="scientific">Anolis carolinensis</name>
    <name type="common">Green anole</name>
    <name type="synonym">American chameleon</name>
    <dbReference type="NCBI Taxonomy" id="28377"/>
    <lineage>
        <taxon>Eukaryota</taxon>
        <taxon>Metazoa</taxon>
        <taxon>Chordata</taxon>
        <taxon>Craniata</taxon>
        <taxon>Vertebrata</taxon>
        <taxon>Euteleostomi</taxon>
        <taxon>Lepidosauria</taxon>
        <taxon>Squamata</taxon>
        <taxon>Bifurcata</taxon>
        <taxon>Unidentata</taxon>
        <taxon>Episquamata</taxon>
        <taxon>Toxicofera</taxon>
        <taxon>Iguania</taxon>
        <taxon>Dactyloidae</taxon>
        <taxon>Anolis</taxon>
    </lineage>
</organism>
<evidence type="ECO:0000313" key="1">
    <source>
        <dbReference type="Ensembl" id="ENSACAP00000022648.2"/>
    </source>
</evidence>
<dbReference type="PANTHER" id="PTHR32193:SF3">
    <property type="entry name" value="REGULATOR OF CELL CYCLE RGCC"/>
    <property type="match status" value="1"/>
</dbReference>
<sequence>WLAPGLQGSAKSAPLLPATDFQDLLMEFDQVLQDFDNGAPSQYGQHLAELKQRVLPSASDSGIEDSESEWGRWDTRLHGPSRLTTWLLPLAARLGDTHELEAFIADLDQILEVASVN</sequence>
<reference evidence="1" key="2">
    <citation type="submission" date="2025-08" db="UniProtKB">
        <authorList>
            <consortium name="Ensembl"/>
        </authorList>
    </citation>
    <scope>IDENTIFICATION</scope>
</reference>
<dbReference type="Pfam" id="PF15151">
    <property type="entry name" value="RGCC"/>
    <property type="match status" value="1"/>
</dbReference>
<name>R4GBH0_ANOCA</name>
<proteinExistence type="predicted"/>
<dbReference type="eggNOG" id="ENOG502SB05">
    <property type="taxonomic scope" value="Eukaryota"/>
</dbReference>
<dbReference type="Ensembl" id="ENSACAT00000030065.2">
    <property type="protein sequence ID" value="ENSACAP00000022648.2"/>
    <property type="gene ID" value="ENSACAG00000028365.2"/>
</dbReference>
<dbReference type="GO" id="GO:0030295">
    <property type="term" value="F:protein kinase activator activity"/>
    <property type="evidence" value="ECO:0000318"/>
    <property type="project" value="GO_Central"/>
</dbReference>
<dbReference type="GO" id="GO:0019901">
    <property type="term" value="F:protein kinase binding"/>
    <property type="evidence" value="ECO:0000318"/>
    <property type="project" value="GO_Central"/>
</dbReference>
<dbReference type="Bgee" id="ENSACAG00000028365">
    <property type="expression patterns" value="Expressed in adrenal gland and 8 other cell types or tissues"/>
</dbReference>
<keyword evidence="2" id="KW-1185">Reference proteome</keyword>
<reference evidence="1" key="3">
    <citation type="submission" date="2025-09" db="UniProtKB">
        <authorList>
            <consortium name="Ensembl"/>
        </authorList>
    </citation>
    <scope>IDENTIFICATION</scope>
</reference>
<dbReference type="InterPro" id="IPR029252">
    <property type="entry name" value="RGCC"/>
</dbReference>
<dbReference type="GO" id="GO:0051726">
    <property type="term" value="P:regulation of cell cycle"/>
    <property type="evidence" value="ECO:0007669"/>
    <property type="project" value="InterPro"/>
</dbReference>
<dbReference type="PANTHER" id="PTHR32193">
    <property type="entry name" value="REGULATOR OF CELL CYCLE RGCC"/>
    <property type="match status" value="1"/>
</dbReference>
<dbReference type="InParanoid" id="R4GBH0"/>
<evidence type="ECO:0000313" key="2">
    <source>
        <dbReference type="Proteomes" id="UP000001646"/>
    </source>
</evidence>
<dbReference type="GO" id="GO:0005737">
    <property type="term" value="C:cytoplasm"/>
    <property type="evidence" value="ECO:0000318"/>
    <property type="project" value="GO_Central"/>
</dbReference>
<accession>R4GBH0</accession>
<reference evidence="1" key="1">
    <citation type="submission" date="2009-12" db="EMBL/GenBank/DDBJ databases">
        <title>The Genome Sequence of Anolis carolinensis (Green Anole Lizard).</title>
        <authorList>
            <consortium name="The Genome Sequencing Platform"/>
            <person name="Di Palma F."/>
            <person name="Alfoldi J."/>
            <person name="Heiman D."/>
            <person name="Young S."/>
            <person name="Grabherr M."/>
            <person name="Johnson J."/>
            <person name="Lander E.S."/>
            <person name="Lindblad-Toh K."/>
        </authorList>
    </citation>
    <scope>NUCLEOTIDE SEQUENCE [LARGE SCALE GENOMIC DNA]</scope>
    <source>
        <strain evidence="1">JBL SC #1</strain>
    </source>
</reference>